<sequence length="288" mass="32469">MKLFASVTIASAVVHTLAHPRFLSSREFVPQEWIAPAPGACECRRGRLLRAPLPLLYLVLILDKARGPCPGLNTLANHGYIPRDGKNITLDILKDGMLTGYNVENLDAVILFTQAIKTSPKYPNTRSFDLADLGRHNILEHDISLSRSDAFFADPNPFNETVWAESLTYFPDDLMTIEQVAKARMGRLATSKKTNPEHSLSKLADGFSWGEMASFFEIMADGTTGTVEKKFIEYWLKNERIPTEIGWQRRPTIMRGSERIKFTRRLMQAAGVARRDINTDAYGRRLVL</sequence>
<dbReference type="SUPFAM" id="SSF47571">
    <property type="entry name" value="Cloroperoxidase"/>
    <property type="match status" value="1"/>
</dbReference>
<reference evidence="10" key="1">
    <citation type="journal article" date="2020" name="BMC Genomics">
        <title>Correction to: Identification and distribution of gene clusters required for synthesis of sphingolipid metabolism inhibitors in diverse species of the filamentous fungus Fusarium.</title>
        <authorList>
            <person name="Kim H.S."/>
            <person name="Lohmar J.M."/>
            <person name="Busman M."/>
            <person name="Brown D.W."/>
            <person name="Naumann T.A."/>
            <person name="Divon H.H."/>
            <person name="Lysoe E."/>
            <person name="Uhlig S."/>
            <person name="Proctor R.H."/>
        </authorList>
    </citation>
    <scope>NUCLEOTIDE SEQUENCE [LARGE SCALE GENOMIC DNA]</scope>
    <source>
        <strain evidence="10">NRRL 25331</strain>
    </source>
</reference>
<evidence type="ECO:0000259" key="8">
    <source>
        <dbReference type="PROSITE" id="PS51405"/>
    </source>
</evidence>
<dbReference type="PANTHER" id="PTHR33577:SF19">
    <property type="entry name" value="HEME HALOPEROXIDASE FAMILY PROFILE DOMAIN-CONTAINING PROTEIN-RELATED"/>
    <property type="match status" value="1"/>
</dbReference>
<gene>
    <name evidence="9" type="ORF">FCIRC_12932</name>
</gene>
<dbReference type="GO" id="GO:0046872">
    <property type="term" value="F:metal ion binding"/>
    <property type="evidence" value="ECO:0007669"/>
    <property type="project" value="UniProtKB-KW"/>
</dbReference>
<evidence type="ECO:0000256" key="4">
    <source>
        <dbReference type="ARBA" id="ARBA00022723"/>
    </source>
</evidence>
<dbReference type="InterPro" id="IPR000028">
    <property type="entry name" value="Chloroperoxidase"/>
</dbReference>
<feature type="domain" description="Heme haloperoxidase family profile" evidence="8">
    <location>
        <begin position="29"/>
        <end position="271"/>
    </location>
</feature>
<dbReference type="PROSITE" id="PS51405">
    <property type="entry name" value="HEME_HALOPEROXIDASE"/>
    <property type="match status" value="1"/>
</dbReference>
<evidence type="ECO:0000256" key="2">
    <source>
        <dbReference type="ARBA" id="ARBA00022559"/>
    </source>
</evidence>
<evidence type="ECO:0000256" key="3">
    <source>
        <dbReference type="ARBA" id="ARBA00022617"/>
    </source>
</evidence>
<reference evidence="9 10" key="2">
    <citation type="submission" date="2020-05" db="EMBL/GenBank/DDBJ databases">
        <title>Identification and distribution of gene clusters putatively required for synthesis of sphingolipid metabolism inhibitors in phylogenetically diverse species of the filamentous fungus Fusarium.</title>
        <authorList>
            <person name="Kim H.-S."/>
            <person name="Busman M."/>
            <person name="Brown D.W."/>
            <person name="Divon H."/>
            <person name="Uhlig S."/>
            <person name="Proctor R.H."/>
        </authorList>
    </citation>
    <scope>NUCLEOTIDE SEQUENCE [LARGE SCALE GENOMIC DNA]</scope>
    <source>
        <strain evidence="9 10">NRRL 25331</strain>
    </source>
</reference>
<evidence type="ECO:0000256" key="6">
    <source>
        <dbReference type="ARBA" id="ARBA00023004"/>
    </source>
</evidence>
<comment type="cofactor">
    <cofactor evidence="1">
        <name>heme b</name>
        <dbReference type="ChEBI" id="CHEBI:60344"/>
    </cofactor>
</comment>
<dbReference type="Pfam" id="PF01328">
    <property type="entry name" value="Peroxidase_2"/>
    <property type="match status" value="1"/>
</dbReference>
<keyword evidence="2 9" id="KW-0575">Peroxidase</keyword>
<dbReference type="Gene3D" id="1.10.489.10">
    <property type="entry name" value="Chloroperoxidase-like"/>
    <property type="match status" value="1"/>
</dbReference>
<dbReference type="PANTHER" id="PTHR33577">
    <property type="entry name" value="STERIGMATOCYSTIN BIOSYNTHESIS PEROXIDASE STCC-RELATED"/>
    <property type="match status" value="1"/>
</dbReference>
<keyword evidence="5" id="KW-0560">Oxidoreductase</keyword>
<evidence type="ECO:0000313" key="10">
    <source>
        <dbReference type="Proteomes" id="UP000572754"/>
    </source>
</evidence>
<evidence type="ECO:0000256" key="5">
    <source>
        <dbReference type="ARBA" id="ARBA00023002"/>
    </source>
</evidence>
<comment type="similarity">
    <text evidence="7">Belongs to the chloroperoxidase family.</text>
</comment>
<keyword evidence="10" id="KW-1185">Reference proteome</keyword>
<proteinExistence type="inferred from homology"/>
<keyword evidence="6" id="KW-0408">Iron</keyword>
<dbReference type="EMBL" id="JAAQPE010000591">
    <property type="protein sequence ID" value="KAF5658340.1"/>
    <property type="molecule type" value="Genomic_DNA"/>
</dbReference>
<evidence type="ECO:0000313" key="9">
    <source>
        <dbReference type="EMBL" id="KAF5658340.1"/>
    </source>
</evidence>
<dbReference type="AlphaFoldDB" id="A0A8H5WH67"/>
<keyword evidence="3" id="KW-0349">Heme</keyword>
<accession>A0A8H5WH67</accession>
<dbReference type="Proteomes" id="UP000572754">
    <property type="component" value="Unassembled WGS sequence"/>
</dbReference>
<protein>
    <submittedName>
        <fullName evidence="9">Sterigmatocystin biosynthesis peroxidase stcC</fullName>
    </submittedName>
</protein>
<dbReference type="GO" id="GO:0004601">
    <property type="term" value="F:peroxidase activity"/>
    <property type="evidence" value="ECO:0007669"/>
    <property type="project" value="UniProtKB-KW"/>
</dbReference>
<evidence type="ECO:0000256" key="7">
    <source>
        <dbReference type="ARBA" id="ARBA00025795"/>
    </source>
</evidence>
<dbReference type="InterPro" id="IPR036851">
    <property type="entry name" value="Chloroperoxidase-like_sf"/>
</dbReference>
<comment type="caution">
    <text evidence="9">The sequence shown here is derived from an EMBL/GenBank/DDBJ whole genome shotgun (WGS) entry which is preliminary data.</text>
</comment>
<evidence type="ECO:0000256" key="1">
    <source>
        <dbReference type="ARBA" id="ARBA00001970"/>
    </source>
</evidence>
<keyword evidence="4" id="KW-0479">Metal-binding</keyword>
<name>A0A8H5WH67_FUSCI</name>
<organism evidence="9 10">
    <name type="scientific">Fusarium circinatum</name>
    <name type="common">Pitch canker fungus</name>
    <name type="synonym">Gibberella circinata</name>
    <dbReference type="NCBI Taxonomy" id="48490"/>
    <lineage>
        <taxon>Eukaryota</taxon>
        <taxon>Fungi</taxon>
        <taxon>Dikarya</taxon>
        <taxon>Ascomycota</taxon>
        <taxon>Pezizomycotina</taxon>
        <taxon>Sordariomycetes</taxon>
        <taxon>Hypocreomycetidae</taxon>
        <taxon>Hypocreales</taxon>
        <taxon>Nectriaceae</taxon>
        <taxon>Fusarium</taxon>
        <taxon>Fusarium fujikuroi species complex</taxon>
    </lineage>
</organism>